<dbReference type="AlphaFoldDB" id="A0A2U1Q935"/>
<dbReference type="SUPFAM" id="SSF53098">
    <property type="entry name" value="Ribonuclease H-like"/>
    <property type="match status" value="1"/>
</dbReference>
<dbReference type="Pfam" id="PF13976">
    <property type="entry name" value="gag_pre-integrs"/>
    <property type="match status" value="1"/>
</dbReference>
<name>A0A2U1Q935_ARTAN</name>
<dbReference type="InterPro" id="IPR012337">
    <property type="entry name" value="RNaseH-like_sf"/>
</dbReference>
<dbReference type="GO" id="GO:0003676">
    <property type="term" value="F:nucleic acid binding"/>
    <property type="evidence" value="ECO:0007669"/>
    <property type="project" value="InterPro"/>
</dbReference>
<dbReference type="PROSITE" id="PS50994">
    <property type="entry name" value="INTEGRASE"/>
    <property type="match status" value="1"/>
</dbReference>
<evidence type="ECO:0000313" key="3">
    <source>
        <dbReference type="Proteomes" id="UP000245207"/>
    </source>
</evidence>
<dbReference type="CDD" id="cd09272">
    <property type="entry name" value="RNase_HI_RT_Ty1"/>
    <property type="match status" value="1"/>
</dbReference>
<dbReference type="InterPro" id="IPR001584">
    <property type="entry name" value="Integrase_cat-core"/>
</dbReference>
<comment type="caution">
    <text evidence="2">The sequence shown here is derived from an EMBL/GenBank/DDBJ whole genome shotgun (WGS) entry which is preliminary data.</text>
</comment>
<dbReference type="InterPro" id="IPR013103">
    <property type="entry name" value="RVT_2"/>
</dbReference>
<dbReference type="SUPFAM" id="SSF56672">
    <property type="entry name" value="DNA/RNA polymerases"/>
    <property type="match status" value="1"/>
</dbReference>
<dbReference type="InterPro" id="IPR025724">
    <property type="entry name" value="GAG-pre-integrase_dom"/>
</dbReference>
<dbReference type="EMBL" id="PKPP01000316">
    <property type="protein sequence ID" value="PWA94422.1"/>
    <property type="molecule type" value="Genomic_DNA"/>
</dbReference>
<dbReference type="InterPro" id="IPR036397">
    <property type="entry name" value="RNaseH_sf"/>
</dbReference>
<keyword evidence="3" id="KW-1185">Reference proteome</keyword>
<dbReference type="STRING" id="35608.A0A2U1Q935"/>
<dbReference type="PANTHER" id="PTHR11439">
    <property type="entry name" value="GAG-POL-RELATED RETROTRANSPOSON"/>
    <property type="match status" value="1"/>
</dbReference>
<proteinExistence type="predicted"/>
<evidence type="ECO:0000313" key="2">
    <source>
        <dbReference type="EMBL" id="PWA94422.1"/>
    </source>
</evidence>
<organism evidence="2 3">
    <name type="scientific">Artemisia annua</name>
    <name type="common">Sweet wormwood</name>
    <dbReference type="NCBI Taxonomy" id="35608"/>
    <lineage>
        <taxon>Eukaryota</taxon>
        <taxon>Viridiplantae</taxon>
        <taxon>Streptophyta</taxon>
        <taxon>Embryophyta</taxon>
        <taxon>Tracheophyta</taxon>
        <taxon>Spermatophyta</taxon>
        <taxon>Magnoliopsida</taxon>
        <taxon>eudicotyledons</taxon>
        <taxon>Gunneridae</taxon>
        <taxon>Pentapetalae</taxon>
        <taxon>asterids</taxon>
        <taxon>campanulids</taxon>
        <taxon>Asterales</taxon>
        <taxon>Asteraceae</taxon>
        <taxon>Asteroideae</taxon>
        <taxon>Anthemideae</taxon>
        <taxon>Artemisiinae</taxon>
        <taxon>Artemisia</taxon>
    </lineage>
</organism>
<dbReference type="Pfam" id="PF07727">
    <property type="entry name" value="RVT_2"/>
    <property type="match status" value="1"/>
</dbReference>
<dbReference type="Gene3D" id="3.30.420.10">
    <property type="entry name" value="Ribonuclease H-like superfamily/Ribonuclease H"/>
    <property type="match status" value="1"/>
</dbReference>
<dbReference type="InterPro" id="IPR043502">
    <property type="entry name" value="DNA/RNA_pol_sf"/>
</dbReference>
<gene>
    <name evidence="2" type="ORF">CTI12_AA062050</name>
</gene>
<protein>
    <submittedName>
        <fullName evidence="2">Retrovirus-related Pol polyprotein from transposon TNT 1-94</fullName>
    </submittedName>
</protein>
<accession>A0A2U1Q935</accession>
<feature type="domain" description="Integrase catalytic" evidence="1">
    <location>
        <begin position="328"/>
        <end position="397"/>
    </location>
</feature>
<dbReference type="Proteomes" id="UP000245207">
    <property type="component" value="Unassembled WGS sequence"/>
</dbReference>
<reference evidence="2 3" key="1">
    <citation type="journal article" date="2018" name="Mol. Plant">
        <title>The genome of Artemisia annua provides insight into the evolution of Asteraceae family and artemisinin biosynthesis.</title>
        <authorList>
            <person name="Shen Q."/>
            <person name="Zhang L."/>
            <person name="Liao Z."/>
            <person name="Wang S."/>
            <person name="Yan T."/>
            <person name="Shi P."/>
            <person name="Liu M."/>
            <person name="Fu X."/>
            <person name="Pan Q."/>
            <person name="Wang Y."/>
            <person name="Lv Z."/>
            <person name="Lu X."/>
            <person name="Zhang F."/>
            <person name="Jiang W."/>
            <person name="Ma Y."/>
            <person name="Chen M."/>
            <person name="Hao X."/>
            <person name="Li L."/>
            <person name="Tang Y."/>
            <person name="Lv G."/>
            <person name="Zhou Y."/>
            <person name="Sun X."/>
            <person name="Brodelius P.E."/>
            <person name="Rose J.K.C."/>
            <person name="Tang K."/>
        </authorList>
    </citation>
    <scope>NUCLEOTIDE SEQUENCE [LARGE SCALE GENOMIC DNA]</scope>
    <source>
        <strain evidence="3">cv. Huhao1</strain>
        <tissue evidence="2">Leaf</tissue>
    </source>
</reference>
<evidence type="ECO:0000259" key="1">
    <source>
        <dbReference type="PROSITE" id="PS50994"/>
    </source>
</evidence>
<sequence length="903" mass="103958">MVNDIVDKPSTSVDPTFPSRARPVLTNARLAVEVFDGTCHFGMWQSEVLDVLFQQGLDIAIEESKPEDVEERNWLTINRFNQLVTDLMNMDEVFKDKDLALILLGSLPEEYELLETTLLNEKDDVSLSEVCVALYRKELRRKDKQISSSGDAEVLLVRGRSQKKGTDKRWRSKSRQRLSKDECAFCHEKGVRYSPKLKKNLIPVGTLESKGFEGRTVVGTITAVTDGDRNSEAMELWHMCLGHAGEKSLNLIIKQGLLKGVSSCKLDLCEHWINGKTTRVKFRTTIHKTQDKGSVIKWKKMMETQTCRKIKHLRTDNGEERRHCQTHFTVRHTPQQNGVAERMNRTLLEKVRCMLSNAGLGKEFWAEVVTYECHLVNRLPSTTIDGKTPFEKWYGKPATDYDSLHVFGSAAYYHVKESKLDPRAKKALFMGITFRIKGYQNEKWRIAMREEMQSLEKNQTWELTNLPKGKKAIECKWVYAKKEGFPSQDNVRYKAILVAKGCAQKDGIDYNDIFSPVVKHSSIRILLALVAQLDLELVQIDVKTAFLHGDLEEEIYMVQPEGFKVAGKEYEQSPRQWYTRFDKFMMDSKYTRSKYDHCVYLKKLQDGSFVYLLLYVDDMLIASQSLDEIEKLKTRLKSEFEMKDLREAKMILGMEIIRDRKLRKLCLTQKQYLRRILKRFRFDKQTKRVSTPLASQFKISAAMSPKNDAEKAYMKKVPYANAVGSLMYAMICTQPDISHAIGMVSRYMHNPGKGHWQAVKCIFKYIHNTVDVGLVFKHGGNQWVEGYCDSDYVGDLDKRRPTTGYVFTLAKAPVSWKSTLQSNTALSTVEAEYMAMTEAVKEGICLQELLGELGIKQKFITMHSDSQSVIHLTKNQVYHARTKHIDVRYHFIQEILEVGGVRI</sequence>
<dbReference type="GO" id="GO:0015074">
    <property type="term" value="P:DNA integration"/>
    <property type="evidence" value="ECO:0007669"/>
    <property type="project" value="InterPro"/>
</dbReference>
<dbReference type="Pfam" id="PF14223">
    <property type="entry name" value="Retrotran_gag_2"/>
    <property type="match status" value="1"/>
</dbReference>
<dbReference type="OrthoDB" id="1729718at2759"/>